<reference evidence="1" key="1">
    <citation type="journal article" date="2011" name="PLoS Biol.">
        <title>Gene gain and loss during evolution of obligate parasitism in the white rust pathogen of Arabidopsis thaliana.</title>
        <authorList>
            <person name="Kemen E."/>
            <person name="Gardiner A."/>
            <person name="Schultz-Larsen T."/>
            <person name="Kemen A.C."/>
            <person name="Balmuth A.L."/>
            <person name="Robert-Seilaniantz A."/>
            <person name="Bailey K."/>
            <person name="Holub E."/>
            <person name="Studholme D.J."/>
            <person name="Maclean D."/>
            <person name="Jones J.D."/>
        </authorList>
    </citation>
    <scope>NUCLEOTIDE SEQUENCE</scope>
</reference>
<name>F0WCX3_9STRA</name>
<protein>
    <submittedName>
        <fullName evidence="1">AlNc14C62G4498 protein</fullName>
    </submittedName>
</protein>
<dbReference type="EMBL" id="FR824107">
    <property type="protein sequence ID" value="CCA19044.1"/>
    <property type="molecule type" value="Genomic_DNA"/>
</dbReference>
<dbReference type="HOGENOM" id="CLU_2404108_0_0_1"/>
<organism evidence="1">
    <name type="scientific">Albugo laibachii Nc14</name>
    <dbReference type="NCBI Taxonomy" id="890382"/>
    <lineage>
        <taxon>Eukaryota</taxon>
        <taxon>Sar</taxon>
        <taxon>Stramenopiles</taxon>
        <taxon>Oomycota</taxon>
        <taxon>Peronosporomycetes</taxon>
        <taxon>Albuginales</taxon>
        <taxon>Albuginaceae</taxon>
        <taxon>Albugo</taxon>
    </lineage>
</organism>
<gene>
    <name evidence="1" type="primary">AlNc14C62G4498</name>
    <name evidence="1" type="ORF">ALNC14_051870</name>
</gene>
<proteinExistence type="predicted"/>
<dbReference type="AlphaFoldDB" id="F0WCX3"/>
<sequence>MSGLHVFIRRRNKLSVVISWSFNSDPHEGGRPLSLQSRERSHRRRRCDLDRGFVPSTVMTPLANPLNTLFRIANFVTSTSGKVVQTRWNLTHM</sequence>
<accession>F0WCX3</accession>
<evidence type="ECO:0000313" key="1">
    <source>
        <dbReference type="EMBL" id="CCA19044.1"/>
    </source>
</evidence>
<reference evidence="1" key="2">
    <citation type="submission" date="2011-02" db="EMBL/GenBank/DDBJ databases">
        <authorList>
            <person name="MacLean D."/>
        </authorList>
    </citation>
    <scope>NUCLEOTIDE SEQUENCE</scope>
</reference>